<evidence type="ECO:0000256" key="1">
    <source>
        <dbReference type="ARBA" id="ARBA00023125"/>
    </source>
</evidence>
<dbReference type="RefSeq" id="WP_201562139.1">
    <property type="nucleotide sequence ID" value="NZ_CAJGZK010000007.1"/>
</dbReference>
<dbReference type="InterPro" id="IPR011344">
    <property type="entry name" value="ssDNA-bd"/>
</dbReference>
<protein>
    <recommendedName>
        <fullName evidence="2 3">Single-stranded DNA-binding protein</fullName>
        <shortName evidence="2">SSB</shortName>
    </recommendedName>
</protein>
<comment type="caution">
    <text evidence="5">The sequence shown here is derived from an EMBL/GenBank/DDBJ whole genome shotgun (WGS) entry which is preliminary data.</text>
</comment>
<dbReference type="Proteomes" id="UP001596264">
    <property type="component" value="Unassembled WGS sequence"/>
</dbReference>
<keyword evidence="6" id="KW-1185">Reference proteome</keyword>
<feature type="compositionally biased region" description="Polar residues" evidence="4">
    <location>
        <begin position="194"/>
        <end position="204"/>
    </location>
</feature>
<feature type="compositionally biased region" description="Low complexity" evidence="4">
    <location>
        <begin position="119"/>
        <end position="135"/>
    </location>
</feature>
<accession>A0ABW1W485</accession>
<dbReference type="PROSITE" id="PS50935">
    <property type="entry name" value="SSB"/>
    <property type="match status" value="1"/>
</dbReference>
<evidence type="ECO:0000256" key="4">
    <source>
        <dbReference type="SAM" id="MobiDB-lite"/>
    </source>
</evidence>
<name>A0ABW1W485_9GAMM</name>
<dbReference type="HAMAP" id="MF_00984">
    <property type="entry name" value="SSB"/>
    <property type="match status" value="1"/>
</dbReference>
<feature type="region of interest" description="Disordered" evidence="4">
    <location>
        <begin position="108"/>
        <end position="218"/>
    </location>
</feature>
<comment type="subunit">
    <text evidence="2">Homotetramer.</text>
</comment>
<evidence type="ECO:0000256" key="3">
    <source>
        <dbReference type="RuleBase" id="RU000524"/>
    </source>
</evidence>
<dbReference type="NCBIfam" id="TIGR00621">
    <property type="entry name" value="ssb"/>
    <property type="match status" value="1"/>
</dbReference>
<dbReference type="InterPro" id="IPR000424">
    <property type="entry name" value="Primosome_PriB/ssb"/>
</dbReference>
<dbReference type="GO" id="GO:0003677">
    <property type="term" value="F:DNA binding"/>
    <property type="evidence" value="ECO:0007669"/>
    <property type="project" value="UniProtKB-KW"/>
</dbReference>
<keyword evidence="1 2" id="KW-0238">DNA-binding</keyword>
<evidence type="ECO:0000313" key="6">
    <source>
        <dbReference type="Proteomes" id="UP001596264"/>
    </source>
</evidence>
<feature type="compositionally biased region" description="Low complexity" evidence="4">
    <location>
        <begin position="174"/>
        <end position="193"/>
    </location>
</feature>
<keyword evidence="2" id="KW-0234">DNA repair</keyword>
<dbReference type="Pfam" id="PF00436">
    <property type="entry name" value="SSB"/>
    <property type="match status" value="1"/>
</dbReference>
<keyword evidence="2" id="KW-0233">DNA recombination</keyword>
<evidence type="ECO:0000256" key="2">
    <source>
        <dbReference type="HAMAP-Rule" id="MF_00984"/>
    </source>
</evidence>
<dbReference type="SUPFAM" id="SSF50249">
    <property type="entry name" value="Nucleic acid-binding proteins"/>
    <property type="match status" value="1"/>
</dbReference>
<comment type="caution">
    <text evidence="2">Lacks conserved residue(s) required for the propagation of feature annotation.</text>
</comment>
<dbReference type="CDD" id="cd04496">
    <property type="entry name" value="SSB_OBF"/>
    <property type="match status" value="1"/>
</dbReference>
<comment type="function">
    <text evidence="2">Plays an important role in DNA replication, recombination and repair. Binds to ssDNA and to an array of partner proteins to recruit them to their sites of action during DNA metabolism.</text>
</comment>
<dbReference type="PANTHER" id="PTHR10302">
    <property type="entry name" value="SINGLE-STRANDED DNA-BINDING PROTEIN"/>
    <property type="match status" value="1"/>
</dbReference>
<keyword evidence="2" id="KW-0235">DNA replication</keyword>
<keyword evidence="2" id="KW-0227">DNA damage</keyword>
<dbReference type="Gene3D" id="2.40.50.140">
    <property type="entry name" value="Nucleic acid-binding proteins"/>
    <property type="match status" value="1"/>
</dbReference>
<proteinExistence type="inferred from homology"/>
<gene>
    <name evidence="5" type="primary">ssb</name>
    <name evidence="5" type="ORF">ACFP58_03890</name>
</gene>
<organism evidence="5 6">
    <name type="scientific">Psychrobacter glacincola</name>
    <dbReference type="NCBI Taxonomy" id="56810"/>
    <lineage>
        <taxon>Bacteria</taxon>
        <taxon>Pseudomonadati</taxon>
        <taxon>Pseudomonadota</taxon>
        <taxon>Gammaproteobacteria</taxon>
        <taxon>Moraxellales</taxon>
        <taxon>Moraxellaceae</taxon>
        <taxon>Psychrobacter</taxon>
    </lineage>
</organism>
<reference evidence="6" key="1">
    <citation type="journal article" date="2019" name="Int. J. Syst. Evol. Microbiol.">
        <title>The Global Catalogue of Microorganisms (GCM) 10K type strain sequencing project: providing services to taxonomists for standard genome sequencing and annotation.</title>
        <authorList>
            <consortium name="The Broad Institute Genomics Platform"/>
            <consortium name="The Broad Institute Genome Sequencing Center for Infectious Disease"/>
            <person name="Wu L."/>
            <person name="Ma J."/>
        </authorList>
    </citation>
    <scope>NUCLEOTIDE SEQUENCE [LARGE SCALE GENOMIC DNA]</scope>
    <source>
        <strain evidence="6">CCM 2050</strain>
    </source>
</reference>
<dbReference type="InterPro" id="IPR012340">
    <property type="entry name" value="NA-bd_OB-fold"/>
</dbReference>
<dbReference type="PANTHER" id="PTHR10302:SF27">
    <property type="entry name" value="SINGLE-STRANDED DNA-BINDING PROTEIN"/>
    <property type="match status" value="1"/>
</dbReference>
<dbReference type="EMBL" id="JBHSTZ010000010">
    <property type="protein sequence ID" value="MFC6380617.1"/>
    <property type="molecule type" value="Genomic_DNA"/>
</dbReference>
<evidence type="ECO:0000313" key="5">
    <source>
        <dbReference type="EMBL" id="MFC6380617.1"/>
    </source>
</evidence>
<sequence length="218" mass="23335">MRGVNKVIIIGNLGADPEARQFNNGGSVTNISVATSEQWTDKQSGEKREATEWHRISLFNRLGEIAAQYLRKGSKVYIEGSLRTRKYQDPNGQDRYITEIRAEQMQMLDGSTGGSNDAGSFGSNNQGGQSNQGSYGNQGGGFSNQGSQNDYGQQGGNQPAQQGGYNQGGGASQGGHQNSFNNQNAPAQQNQFNKPTQAPAQSKPTAMPDGPVDDDIPF</sequence>
<feature type="short sequence motif" description="Important for interaction with partner proteins" evidence="2">
    <location>
        <begin position="213"/>
        <end position="218"/>
    </location>
</feature>